<organism evidence="1 2">
    <name type="scientific">Paracoccus aestuariivivens</name>
    <dbReference type="NCBI Taxonomy" id="1820333"/>
    <lineage>
        <taxon>Bacteria</taxon>
        <taxon>Pseudomonadati</taxon>
        <taxon>Pseudomonadota</taxon>
        <taxon>Alphaproteobacteria</taxon>
        <taxon>Rhodobacterales</taxon>
        <taxon>Paracoccaceae</taxon>
        <taxon>Paracoccus</taxon>
    </lineage>
</organism>
<dbReference type="OrthoDB" id="5523607at2"/>
<gene>
    <name evidence="1" type="ORF">GL286_11215</name>
</gene>
<evidence type="ECO:0000313" key="1">
    <source>
        <dbReference type="EMBL" id="MTH78302.1"/>
    </source>
</evidence>
<dbReference type="Proteomes" id="UP000478183">
    <property type="component" value="Unassembled WGS sequence"/>
</dbReference>
<evidence type="ECO:0008006" key="3">
    <source>
        <dbReference type="Google" id="ProtNLM"/>
    </source>
</evidence>
<dbReference type="RefSeq" id="WP_155095649.1">
    <property type="nucleotide sequence ID" value="NZ_WMIE01000005.1"/>
</dbReference>
<proteinExistence type="predicted"/>
<accession>A0A6L6J8A7</accession>
<dbReference type="Gene3D" id="2.40.160.50">
    <property type="entry name" value="membrane protein fhac: a member of the omp85/tpsb transporter family"/>
    <property type="match status" value="1"/>
</dbReference>
<dbReference type="AlphaFoldDB" id="A0A6L6J8A7"/>
<reference evidence="1 2" key="1">
    <citation type="submission" date="2019-11" db="EMBL/GenBank/DDBJ databases">
        <authorList>
            <person name="Dong K."/>
        </authorList>
    </citation>
    <scope>NUCLEOTIDE SEQUENCE [LARGE SCALE GENOMIC DNA]</scope>
    <source>
        <strain evidence="1 2">NBRC 111993</strain>
    </source>
</reference>
<keyword evidence="2" id="KW-1185">Reference proteome</keyword>
<dbReference type="EMBL" id="WMIE01000005">
    <property type="protein sequence ID" value="MTH78302.1"/>
    <property type="molecule type" value="Genomic_DNA"/>
</dbReference>
<evidence type="ECO:0000313" key="2">
    <source>
        <dbReference type="Proteomes" id="UP000478183"/>
    </source>
</evidence>
<protein>
    <recommendedName>
        <fullName evidence="3">BamA/TamA family outer membrane protein</fullName>
    </recommendedName>
</protein>
<sequence>MIATFGIAENATAFDFSIFVDPEDNYIDASAFLARGGFVPVPVIITEPAVDGGFGIIGQFIGTPTAPGRQPSRTMIGISRTGNGSTAGGVLHSGNMRDGTIRYKYGAGVADMTIPIFPFGLDQSVDYSNKNVAAFANARMRLGESDFWAGPRFVYRKTDLSIGEDADLGPVATQVRDYINNLFDSQQYIALGASLHYDTRNNPISPTEGINGSLRYDIYDDAFGSDANFKIGQAVLTSFSSFGDDWTFGIMNKYKWTDGNNPFFTSPHVDLRGVQSGRYSGDAAYSAEAEIRKQFTDRWAGVVFGGYGETYVSDSKLYEPADDIWTYGLGVRYKLARKIGLDVGLDVAKGPEESIFYIQFGHAWGRAMD</sequence>
<comment type="caution">
    <text evidence="1">The sequence shown here is derived from an EMBL/GenBank/DDBJ whole genome shotgun (WGS) entry which is preliminary data.</text>
</comment>
<name>A0A6L6J8A7_9RHOB</name>